<dbReference type="InterPro" id="IPR002734">
    <property type="entry name" value="RibDG_C"/>
</dbReference>
<dbReference type="RefSeq" id="WP_108961962.1">
    <property type="nucleotide sequence ID" value="NZ_QEFB01000001.1"/>
</dbReference>
<organism evidence="2 3">
    <name type="scientific">Mycetocola zhujimingii</name>
    <dbReference type="NCBI Taxonomy" id="2079792"/>
    <lineage>
        <taxon>Bacteria</taxon>
        <taxon>Bacillati</taxon>
        <taxon>Actinomycetota</taxon>
        <taxon>Actinomycetes</taxon>
        <taxon>Micrococcales</taxon>
        <taxon>Microbacteriaceae</taxon>
        <taxon>Mycetocola</taxon>
    </lineage>
</organism>
<dbReference type="Proteomes" id="UP000244962">
    <property type="component" value="Unassembled WGS sequence"/>
</dbReference>
<feature type="domain" description="Bacterial bifunctional deaminase-reductase C-terminal" evidence="1">
    <location>
        <begin position="7"/>
        <end position="180"/>
    </location>
</feature>
<evidence type="ECO:0000259" key="1">
    <source>
        <dbReference type="Pfam" id="PF01872"/>
    </source>
</evidence>
<dbReference type="InterPro" id="IPR024072">
    <property type="entry name" value="DHFR-like_dom_sf"/>
</dbReference>
<name>A0A2U1TGS3_9MICO</name>
<proteinExistence type="predicted"/>
<evidence type="ECO:0000313" key="3">
    <source>
        <dbReference type="Proteomes" id="UP000244962"/>
    </source>
</evidence>
<dbReference type="GO" id="GO:0008703">
    <property type="term" value="F:5-amino-6-(5-phosphoribosylamino)uracil reductase activity"/>
    <property type="evidence" value="ECO:0007669"/>
    <property type="project" value="InterPro"/>
</dbReference>
<reference evidence="3" key="1">
    <citation type="submission" date="2018-04" db="EMBL/GenBank/DDBJ databases">
        <authorList>
            <person name="Liu S."/>
            <person name="Wang Z."/>
            <person name="Li J."/>
        </authorList>
    </citation>
    <scope>NUCLEOTIDE SEQUENCE [LARGE SCALE GENOMIC DNA]</scope>
    <source>
        <strain evidence="3">622</strain>
    </source>
</reference>
<dbReference type="GO" id="GO:0009231">
    <property type="term" value="P:riboflavin biosynthetic process"/>
    <property type="evidence" value="ECO:0007669"/>
    <property type="project" value="InterPro"/>
</dbReference>
<dbReference type="Gene3D" id="3.40.430.10">
    <property type="entry name" value="Dihydrofolate Reductase, subunit A"/>
    <property type="match status" value="1"/>
</dbReference>
<comment type="caution">
    <text evidence="2">The sequence shown here is derived from an EMBL/GenBank/DDBJ whole genome shotgun (WGS) entry which is preliminary data.</text>
</comment>
<dbReference type="AlphaFoldDB" id="A0A2U1TGS3"/>
<gene>
    <name evidence="2" type="ORF">DF223_01630</name>
</gene>
<evidence type="ECO:0000313" key="2">
    <source>
        <dbReference type="EMBL" id="PWC08082.1"/>
    </source>
</evidence>
<dbReference type="Pfam" id="PF01872">
    <property type="entry name" value="RibD_C"/>
    <property type="match status" value="1"/>
</dbReference>
<sequence length="212" mass="23055">MSGRIHIDHFTTLDGVAQAPGAPDEDTDGGFAFGGWQAPLIDSTDGAQVDAGIKSMDALLLGRRTYDIFAAYWPHHLDGPDADIARKFDAIPKYVVSRGTPELSWRDSHLLGGDLRAEIWALRDRHREIHVIGSIDLSRTLVTENLFDQLNLWVYPIVVGAGKRLFPDDGPPASLELLAAESPSEKGAVLLRYRSKGSIPPTGDMGAENRGS</sequence>
<accession>A0A2U1TGS3</accession>
<keyword evidence="3" id="KW-1185">Reference proteome</keyword>
<protein>
    <submittedName>
        <fullName evidence="2">Deaminase</fullName>
    </submittedName>
</protein>
<dbReference type="SUPFAM" id="SSF53597">
    <property type="entry name" value="Dihydrofolate reductase-like"/>
    <property type="match status" value="1"/>
</dbReference>
<dbReference type="EMBL" id="QEFB01000001">
    <property type="protein sequence ID" value="PWC08082.1"/>
    <property type="molecule type" value="Genomic_DNA"/>
</dbReference>